<dbReference type="RefSeq" id="WP_268924306.1">
    <property type="nucleotide sequence ID" value="NZ_JAPTGB010000004.1"/>
</dbReference>
<organism evidence="5 6">
    <name type="scientific">Methanocorpusculum petauri</name>
    <dbReference type="NCBI Taxonomy" id="3002863"/>
    <lineage>
        <taxon>Archaea</taxon>
        <taxon>Methanobacteriati</taxon>
        <taxon>Methanobacteriota</taxon>
        <taxon>Stenosarchaea group</taxon>
        <taxon>Methanomicrobia</taxon>
        <taxon>Methanomicrobiales</taxon>
        <taxon>Methanocorpusculaceae</taxon>
        <taxon>Methanocorpusculum</taxon>
    </lineage>
</organism>
<dbReference type="InterPro" id="IPR050627">
    <property type="entry name" value="Nitroreductase/BluB"/>
</dbReference>
<keyword evidence="3" id="KW-0560">Oxidoreductase</keyword>
<accession>A0ABT4IEB6</accession>
<dbReference type="PANTHER" id="PTHR23026">
    <property type="entry name" value="NADPH NITROREDUCTASE"/>
    <property type="match status" value="1"/>
</dbReference>
<evidence type="ECO:0000313" key="6">
    <source>
        <dbReference type="Proteomes" id="UP001141422"/>
    </source>
</evidence>
<dbReference type="InterPro" id="IPR000415">
    <property type="entry name" value="Nitroreductase-like"/>
</dbReference>
<keyword evidence="1" id="KW-0285">Flavoprotein</keyword>
<dbReference type="CDD" id="cd02062">
    <property type="entry name" value="Nitro_FMN_reductase"/>
    <property type="match status" value="1"/>
</dbReference>
<feature type="domain" description="Nitroreductase" evidence="4">
    <location>
        <begin position="7"/>
        <end position="181"/>
    </location>
</feature>
<evidence type="ECO:0000313" key="5">
    <source>
        <dbReference type="EMBL" id="MCZ0860084.1"/>
    </source>
</evidence>
<keyword evidence="6" id="KW-1185">Reference proteome</keyword>
<keyword evidence="2" id="KW-0288">FMN</keyword>
<dbReference type="InterPro" id="IPR029479">
    <property type="entry name" value="Nitroreductase"/>
</dbReference>
<reference evidence="5" key="1">
    <citation type="submission" date="2022-12" db="EMBL/GenBank/DDBJ databases">
        <title>Isolation and characterisation of novel Methanocorpusculum spp. from native Australian herbivores indicates the genus is ancestrally host-associated.</title>
        <authorList>
            <person name="Volmer J.G."/>
            <person name="Soo R.M."/>
            <person name="Evans P.N."/>
            <person name="Hoedt E.C."/>
            <person name="Astorga Alsina A.L."/>
            <person name="Woodcroft B.J."/>
            <person name="Tyson G.W."/>
            <person name="Hugenholtz P."/>
            <person name="Morrison M."/>
        </authorList>
    </citation>
    <scope>NUCLEOTIDE SEQUENCE</scope>
    <source>
        <strain evidence="5">MG</strain>
    </source>
</reference>
<name>A0ABT4IEB6_9EURY</name>
<evidence type="ECO:0000256" key="2">
    <source>
        <dbReference type="ARBA" id="ARBA00022643"/>
    </source>
</evidence>
<dbReference type="Gene3D" id="3.40.109.10">
    <property type="entry name" value="NADH Oxidase"/>
    <property type="match status" value="1"/>
</dbReference>
<evidence type="ECO:0000256" key="1">
    <source>
        <dbReference type="ARBA" id="ARBA00022630"/>
    </source>
</evidence>
<sequence>MKFYQVISQRRTIRDLKETAVSNEVLERIIAAGLQAPTHNHKREWEFVILQEREEKENALQFVKDFADAQGENRYVNASASLQQKMYADAMPKQYSMLSKSGCVILPFFKGGNSLFHSTSVSALKSFASVWCCIENIFLAATAEGLACSMRIPVGNEGLQVAETVNAPKGYILPCYIGLGYPMEDVAILEQVERKTSDTLHFGKW</sequence>
<evidence type="ECO:0000259" key="4">
    <source>
        <dbReference type="Pfam" id="PF00881"/>
    </source>
</evidence>
<dbReference type="Proteomes" id="UP001141422">
    <property type="component" value="Unassembled WGS sequence"/>
</dbReference>
<dbReference type="EMBL" id="JAPTGB010000004">
    <property type="protein sequence ID" value="MCZ0860084.1"/>
    <property type="molecule type" value="Genomic_DNA"/>
</dbReference>
<dbReference type="SUPFAM" id="SSF55469">
    <property type="entry name" value="FMN-dependent nitroreductase-like"/>
    <property type="match status" value="1"/>
</dbReference>
<gene>
    <name evidence="5" type="ORF">O0S10_02420</name>
</gene>
<proteinExistence type="predicted"/>
<dbReference type="PANTHER" id="PTHR23026:SF90">
    <property type="entry name" value="IODOTYROSINE DEIODINASE 1"/>
    <property type="match status" value="1"/>
</dbReference>
<protein>
    <submittedName>
        <fullName evidence="5">Nitroreductase family protein</fullName>
    </submittedName>
</protein>
<evidence type="ECO:0000256" key="3">
    <source>
        <dbReference type="ARBA" id="ARBA00023002"/>
    </source>
</evidence>
<comment type="caution">
    <text evidence="5">The sequence shown here is derived from an EMBL/GenBank/DDBJ whole genome shotgun (WGS) entry which is preliminary data.</text>
</comment>
<dbReference type="Pfam" id="PF00881">
    <property type="entry name" value="Nitroreductase"/>
    <property type="match status" value="1"/>
</dbReference>